<protein>
    <submittedName>
        <fullName evidence="5">Class I SAM-dependent methyltransferase</fullName>
    </submittedName>
</protein>
<evidence type="ECO:0000256" key="2">
    <source>
        <dbReference type="ARBA" id="ARBA00022679"/>
    </source>
</evidence>
<evidence type="ECO:0000256" key="1">
    <source>
        <dbReference type="ARBA" id="ARBA00022603"/>
    </source>
</evidence>
<dbReference type="EMBL" id="JAAXLS010000002">
    <property type="protein sequence ID" value="NKQ52210.1"/>
    <property type="molecule type" value="Genomic_DNA"/>
</dbReference>
<dbReference type="Pfam" id="PF13649">
    <property type="entry name" value="Methyltransf_25"/>
    <property type="match status" value="1"/>
</dbReference>
<evidence type="ECO:0000259" key="4">
    <source>
        <dbReference type="Pfam" id="PF13649"/>
    </source>
</evidence>
<dbReference type="InterPro" id="IPR029063">
    <property type="entry name" value="SAM-dependent_MTases_sf"/>
</dbReference>
<organism evidence="5 6">
    <name type="scientific">Amycolatopsis acididurans</name>
    <dbReference type="NCBI Taxonomy" id="2724524"/>
    <lineage>
        <taxon>Bacteria</taxon>
        <taxon>Bacillati</taxon>
        <taxon>Actinomycetota</taxon>
        <taxon>Actinomycetes</taxon>
        <taxon>Pseudonocardiales</taxon>
        <taxon>Pseudonocardiaceae</taxon>
        <taxon>Amycolatopsis</taxon>
    </lineage>
</organism>
<feature type="domain" description="Methyltransferase" evidence="4">
    <location>
        <begin position="53"/>
        <end position="138"/>
    </location>
</feature>
<dbReference type="InterPro" id="IPR051052">
    <property type="entry name" value="Diverse_substrate_MTase"/>
</dbReference>
<keyword evidence="6" id="KW-1185">Reference proteome</keyword>
<sequence length="269" mass="29022">MTTLPQPESSDPHRARRMAESFGEDAVRYDRARPGYPDELIARVIDAGPGHDVLSVGCGTGIDARQFQAAGCHVLGVDPDARMAEFARRSGVEVEVAKFEDWTPAGRTFDAVVAAQAWHWVDPVAGAAKAAEVLRPKGILAVFAHVYMPPGPVGEAMTEVVRRVLPGSPLGAMPARDSTAIYGAMFAKFADGFRQAEAFAEPEQWRFDWERYYTRDEWLELMPTTGGLTRVPGDKLAEILDAIGAAVDKLGGGFTMPFTTLATAVTKAG</sequence>
<comment type="caution">
    <text evidence="5">The sequence shown here is derived from an EMBL/GenBank/DDBJ whole genome shotgun (WGS) entry which is preliminary data.</text>
</comment>
<dbReference type="PANTHER" id="PTHR44942">
    <property type="entry name" value="METHYLTRANSF_11 DOMAIN-CONTAINING PROTEIN"/>
    <property type="match status" value="1"/>
</dbReference>
<keyword evidence="1 5" id="KW-0489">Methyltransferase</keyword>
<evidence type="ECO:0000256" key="3">
    <source>
        <dbReference type="SAM" id="MobiDB-lite"/>
    </source>
</evidence>
<dbReference type="Gene3D" id="3.40.50.150">
    <property type="entry name" value="Vaccinia Virus protein VP39"/>
    <property type="match status" value="1"/>
</dbReference>
<dbReference type="GO" id="GO:0008168">
    <property type="term" value="F:methyltransferase activity"/>
    <property type="evidence" value="ECO:0007669"/>
    <property type="project" value="UniProtKB-KW"/>
</dbReference>
<feature type="compositionally biased region" description="Basic and acidic residues" evidence="3">
    <location>
        <begin position="10"/>
        <end position="21"/>
    </location>
</feature>
<keyword evidence="2" id="KW-0808">Transferase</keyword>
<dbReference type="Proteomes" id="UP000715441">
    <property type="component" value="Unassembled WGS sequence"/>
</dbReference>
<dbReference type="PANTHER" id="PTHR44942:SF4">
    <property type="entry name" value="METHYLTRANSFERASE TYPE 11 DOMAIN-CONTAINING PROTEIN"/>
    <property type="match status" value="1"/>
</dbReference>
<evidence type="ECO:0000313" key="6">
    <source>
        <dbReference type="Proteomes" id="UP000715441"/>
    </source>
</evidence>
<dbReference type="InterPro" id="IPR041698">
    <property type="entry name" value="Methyltransf_25"/>
</dbReference>
<reference evidence="5 6" key="1">
    <citation type="submission" date="2020-04" db="EMBL/GenBank/DDBJ databases">
        <title>Novel species.</title>
        <authorList>
            <person name="Teo W.F.A."/>
            <person name="Lipun K."/>
            <person name="Srisuk N."/>
            <person name="Duangmal K."/>
        </authorList>
    </citation>
    <scope>NUCLEOTIDE SEQUENCE [LARGE SCALE GENOMIC DNA]</scope>
    <source>
        <strain evidence="5 6">K13G38</strain>
    </source>
</reference>
<name>A0ABX1J1H2_9PSEU</name>
<dbReference type="GO" id="GO:0032259">
    <property type="term" value="P:methylation"/>
    <property type="evidence" value="ECO:0007669"/>
    <property type="project" value="UniProtKB-KW"/>
</dbReference>
<dbReference type="CDD" id="cd02440">
    <property type="entry name" value="AdoMet_MTases"/>
    <property type="match status" value="1"/>
</dbReference>
<evidence type="ECO:0000313" key="5">
    <source>
        <dbReference type="EMBL" id="NKQ52210.1"/>
    </source>
</evidence>
<dbReference type="SUPFAM" id="SSF53335">
    <property type="entry name" value="S-adenosyl-L-methionine-dependent methyltransferases"/>
    <property type="match status" value="1"/>
</dbReference>
<proteinExistence type="predicted"/>
<gene>
    <name evidence="5" type="ORF">HFP15_04885</name>
</gene>
<feature type="region of interest" description="Disordered" evidence="3">
    <location>
        <begin position="1"/>
        <end position="21"/>
    </location>
</feature>
<accession>A0ABX1J1H2</accession>